<evidence type="ECO:0000313" key="3">
    <source>
        <dbReference type="Proteomes" id="UP000478052"/>
    </source>
</evidence>
<keyword evidence="1" id="KW-0472">Membrane</keyword>
<protein>
    <submittedName>
        <fullName evidence="2">Zinc finger MYM-type protein 1-like</fullName>
    </submittedName>
</protein>
<keyword evidence="3" id="KW-1185">Reference proteome</keyword>
<evidence type="ECO:0000256" key="1">
    <source>
        <dbReference type="SAM" id="Phobius"/>
    </source>
</evidence>
<organism evidence="2 3">
    <name type="scientific">Aphis craccivora</name>
    <name type="common">Cowpea aphid</name>
    <dbReference type="NCBI Taxonomy" id="307492"/>
    <lineage>
        <taxon>Eukaryota</taxon>
        <taxon>Metazoa</taxon>
        <taxon>Ecdysozoa</taxon>
        <taxon>Arthropoda</taxon>
        <taxon>Hexapoda</taxon>
        <taxon>Insecta</taxon>
        <taxon>Pterygota</taxon>
        <taxon>Neoptera</taxon>
        <taxon>Paraneoptera</taxon>
        <taxon>Hemiptera</taxon>
        <taxon>Sternorrhyncha</taxon>
        <taxon>Aphidomorpha</taxon>
        <taxon>Aphidoidea</taxon>
        <taxon>Aphididae</taxon>
        <taxon>Aphidini</taxon>
        <taxon>Aphis</taxon>
        <taxon>Aphis</taxon>
    </lineage>
</organism>
<dbReference type="EMBL" id="VUJU01000212">
    <property type="protein sequence ID" value="KAF0772140.1"/>
    <property type="molecule type" value="Genomic_DNA"/>
</dbReference>
<dbReference type="Proteomes" id="UP000478052">
    <property type="component" value="Unassembled WGS sequence"/>
</dbReference>
<feature type="transmembrane region" description="Helical" evidence="1">
    <location>
        <begin position="6"/>
        <end position="28"/>
    </location>
</feature>
<gene>
    <name evidence="2" type="ORF">FWK35_00000021</name>
</gene>
<reference evidence="2 3" key="1">
    <citation type="submission" date="2019-08" db="EMBL/GenBank/DDBJ databases">
        <title>Whole genome of Aphis craccivora.</title>
        <authorList>
            <person name="Voronova N.V."/>
            <person name="Shulinski R.S."/>
            <person name="Bandarenka Y.V."/>
            <person name="Zhorov D.G."/>
            <person name="Warner D."/>
        </authorList>
    </citation>
    <scope>NUCLEOTIDE SEQUENCE [LARGE SCALE GENOMIC DNA]</scope>
    <source>
        <strain evidence="2">180601</strain>
        <tissue evidence="2">Whole Body</tissue>
    </source>
</reference>
<name>A0A6G0ZMB5_APHCR</name>
<sequence>MNMLFYYHFFILKNILIQLFILALNLCIGKASKNSWATIKLNSLLLILQQSLLLSNVNKIQLSLYITSAAEQNSCIKIITRGIHSVESLNTVVSLIVDNNIWVLPTFRVCTWLCLQLKIVTKQWVSFIDNTVVLKKQILKVNIYVKKKLTTKINILLNYRNIKETRISKSSEHFVIYINIFMCYGKTRSPLFTTCTVDMSFSTLKRVKTWTRSTKEEYRLDGLCMLSVHRQKVQNDTKFIEKLVKANFMSVIITPVPGPSSIKFKGDGHPAFSQMLNNHSITIYKYIKLKHKII</sequence>
<comment type="caution">
    <text evidence="2">The sequence shown here is derived from an EMBL/GenBank/DDBJ whole genome shotgun (WGS) entry which is preliminary data.</text>
</comment>
<accession>A0A6G0ZMB5</accession>
<dbReference type="AlphaFoldDB" id="A0A6G0ZMB5"/>
<proteinExistence type="predicted"/>
<keyword evidence="1" id="KW-0812">Transmembrane</keyword>
<evidence type="ECO:0000313" key="2">
    <source>
        <dbReference type="EMBL" id="KAF0772140.1"/>
    </source>
</evidence>
<keyword evidence="1" id="KW-1133">Transmembrane helix</keyword>